<keyword evidence="1 3" id="KW-0328">Glycosyltransferase</keyword>
<feature type="region of interest" description="Disordered" evidence="4">
    <location>
        <begin position="715"/>
        <end position="752"/>
    </location>
</feature>
<dbReference type="GO" id="GO:0005975">
    <property type="term" value="P:carbohydrate metabolic process"/>
    <property type="evidence" value="ECO:0007669"/>
    <property type="project" value="InterPro"/>
</dbReference>
<keyword evidence="2 3" id="KW-0808">Transferase</keyword>
<dbReference type="Pfam" id="PF01531">
    <property type="entry name" value="Glyco_transf_11"/>
    <property type="match status" value="1"/>
</dbReference>
<comment type="subcellular location">
    <subcellularLocation>
        <location evidence="3">Golgi apparatus</location>
        <location evidence="3">Golgi stack membrane</location>
        <topology evidence="3">Single-pass type II membrane protein</topology>
    </subcellularLocation>
</comment>
<keyword evidence="3" id="KW-0812">Transmembrane</keyword>
<dbReference type="GO" id="GO:0008107">
    <property type="term" value="F:galactoside 2-alpha-L-fucosyltransferase activity"/>
    <property type="evidence" value="ECO:0007669"/>
    <property type="project" value="InterPro"/>
</dbReference>
<keyword evidence="3" id="KW-0325">Glycoprotein</keyword>
<keyword evidence="3" id="KW-0333">Golgi apparatus</keyword>
<keyword evidence="6" id="KW-1185">Reference proteome</keyword>
<comment type="caution">
    <text evidence="5">The sequence shown here is derived from an EMBL/GenBank/DDBJ whole genome shotgun (WGS) entry which is preliminary data.</text>
</comment>
<dbReference type="PANTHER" id="PTHR11927">
    <property type="entry name" value="GALACTOSIDE 2-L-FUCOSYLTRANSFERASE"/>
    <property type="match status" value="1"/>
</dbReference>
<evidence type="ECO:0000313" key="5">
    <source>
        <dbReference type="EMBL" id="GFS12858.1"/>
    </source>
</evidence>
<dbReference type="GO" id="GO:0032580">
    <property type="term" value="C:Golgi cisterna membrane"/>
    <property type="evidence" value="ECO:0007669"/>
    <property type="project" value="UniProtKB-SubCell"/>
</dbReference>
<keyword evidence="3" id="KW-0735">Signal-anchor</keyword>
<dbReference type="InterPro" id="IPR002516">
    <property type="entry name" value="Glyco_trans_11"/>
</dbReference>
<evidence type="ECO:0000256" key="4">
    <source>
        <dbReference type="SAM" id="MobiDB-lite"/>
    </source>
</evidence>
<feature type="compositionally biased region" description="Polar residues" evidence="4">
    <location>
        <begin position="730"/>
        <end position="752"/>
    </location>
</feature>
<dbReference type="Proteomes" id="UP000762676">
    <property type="component" value="Unassembled WGS sequence"/>
</dbReference>
<evidence type="ECO:0000313" key="6">
    <source>
        <dbReference type="Proteomes" id="UP000762676"/>
    </source>
</evidence>
<comment type="similarity">
    <text evidence="3">Belongs to the glycosyltransferase 11 family.</text>
</comment>
<dbReference type="EC" id="2.4.1.-" evidence="3"/>
<gene>
    <name evidence="5" type="ORF">ElyMa_006708000</name>
</gene>
<dbReference type="CDD" id="cd11301">
    <property type="entry name" value="Fut1_Fut2_like"/>
    <property type="match status" value="1"/>
</dbReference>
<protein>
    <recommendedName>
        <fullName evidence="3">L-Fucosyltransferase</fullName>
        <ecNumber evidence="3">2.4.1.-</ecNumber>
    </recommendedName>
</protein>
<dbReference type="EMBL" id="BMAT01013426">
    <property type="protein sequence ID" value="GFS12858.1"/>
    <property type="molecule type" value="Genomic_DNA"/>
</dbReference>
<evidence type="ECO:0000256" key="2">
    <source>
        <dbReference type="ARBA" id="ARBA00022679"/>
    </source>
</evidence>
<reference evidence="5 6" key="1">
    <citation type="journal article" date="2021" name="Elife">
        <title>Chloroplast acquisition without the gene transfer in kleptoplastic sea slugs, Plakobranchus ocellatus.</title>
        <authorList>
            <person name="Maeda T."/>
            <person name="Takahashi S."/>
            <person name="Yoshida T."/>
            <person name="Shimamura S."/>
            <person name="Takaki Y."/>
            <person name="Nagai Y."/>
            <person name="Toyoda A."/>
            <person name="Suzuki Y."/>
            <person name="Arimoto A."/>
            <person name="Ishii H."/>
            <person name="Satoh N."/>
            <person name="Nishiyama T."/>
            <person name="Hasebe M."/>
            <person name="Maruyama T."/>
            <person name="Minagawa J."/>
            <person name="Obokata J."/>
            <person name="Shigenobu S."/>
        </authorList>
    </citation>
    <scope>NUCLEOTIDE SEQUENCE [LARGE SCALE GENOMIC DNA]</scope>
</reference>
<organism evidence="5 6">
    <name type="scientific">Elysia marginata</name>
    <dbReference type="NCBI Taxonomy" id="1093978"/>
    <lineage>
        <taxon>Eukaryota</taxon>
        <taxon>Metazoa</taxon>
        <taxon>Spiralia</taxon>
        <taxon>Lophotrochozoa</taxon>
        <taxon>Mollusca</taxon>
        <taxon>Gastropoda</taxon>
        <taxon>Heterobranchia</taxon>
        <taxon>Euthyneura</taxon>
        <taxon>Panpulmonata</taxon>
        <taxon>Sacoglossa</taxon>
        <taxon>Placobranchoidea</taxon>
        <taxon>Plakobranchidae</taxon>
        <taxon>Elysia</taxon>
    </lineage>
</organism>
<evidence type="ECO:0000256" key="3">
    <source>
        <dbReference type="RuleBase" id="RU363129"/>
    </source>
</evidence>
<dbReference type="PANTHER" id="PTHR11927:SF9">
    <property type="entry name" value="L-FUCOSYLTRANSFERASE"/>
    <property type="match status" value="1"/>
</dbReference>
<name>A0AAV4IQN0_9GAST</name>
<evidence type="ECO:0000256" key="1">
    <source>
        <dbReference type="ARBA" id="ARBA00022676"/>
    </source>
</evidence>
<accession>A0AAV4IQN0</accession>
<dbReference type="AlphaFoldDB" id="A0AAV4IQN0"/>
<proteinExistence type="inferred from homology"/>
<comment type="pathway">
    <text evidence="3">Protein modification; protein glycosylation.</text>
</comment>
<sequence length="752" mass="81083">MFVCLNVLWTTSSLSNLTSKSTFNSSNFRLSVDTVSITNTTGRADAIKTALASNNDLKFLETGYLSKNISTDTGTVPERPQYFLTTLQLGQLGNNMFQYAGLLGLAKMNGRMPFFPLSSLVRQVFKISHVDTIKEASTWKRLPEANHGKYEPFYEHLPEGNLTLAAYLQSYKYFQAIEKEVRQEFQFREGIQRRAMGLIKFLRPKIGTRTPIGVHVRRFDLLTQKEVKLGSLTAPKSYFQQAFAWMRSRHGDVVFLVATDDPSWCKENILQGDDVILLPHATADVHLCALAACRHVVMSVGTFGWWAGWLGGGDVIYYTKPHAPGSPKDKGFSKDDFFPLHWIGIGDDSPTIESPQLQQNLGQQIQTSGLGVYNTTGELALTKQTVGLPGLQLQGGGSPVAGQQNIAPGIAQSQVSSNGLTLGQPIAASRPNYQVLPNQLLPSQQNVATDWNSRISAMTNLSGQDKTAPVLSGQGALNIQASPDTLQQMLKNQGLLQSAGSEQNTENKSFQYSPAGNAIQAPVVQQNDIGSNVLLESSRVNVDSKVENAGPGGLVANPLGGQGMTNPSETQQAERSVVLPEGDSKSFANAMENANTFKPLVNAAIPVLVANNLQKSINQDSKVMGNVDLTTAGKETIGFADTTKIANVDVKSNPSVSDQTVNLSPDALKAILSGTELGESLKFTPSINSMNSVDPKLALNKSSPLFENGGYQVLEKPGHGETVPLPMSGSLGTAEQPFSGQQVENKQTASLP</sequence>